<sequence length="163" mass="17966">MQIKFPLLAALFGLLTALPAHAQIDTVQAWKTRLAAHLAAKKLFPPQARGQTGNAKVIFVIDRSSKLISRALVESTGSPPLDEAALAMVERAEPFPEPPPELKEDTFSFTVPIFFKRLGPPPVNDEWLESWIDELTKRTANSPPSDKDDARLNAKLHSICRGC</sequence>
<dbReference type="EMBL" id="VSSS01000041">
    <property type="protein sequence ID" value="TYL92104.1"/>
    <property type="molecule type" value="Genomic_DNA"/>
</dbReference>
<dbReference type="InterPro" id="IPR037682">
    <property type="entry name" value="TonB_C"/>
</dbReference>
<dbReference type="PANTHER" id="PTHR33446:SF2">
    <property type="entry name" value="PROTEIN TONB"/>
    <property type="match status" value="1"/>
</dbReference>
<keyword evidence="7" id="KW-0653">Protein transport</keyword>
<dbReference type="Pfam" id="PF03544">
    <property type="entry name" value="TonB_C"/>
    <property type="match status" value="1"/>
</dbReference>
<dbReference type="Gene3D" id="3.30.1150.10">
    <property type="match status" value="1"/>
</dbReference>
<comment type="caution">
    <text evidence="12">The sequence shown here is derived from an EMBL/GenBank/DDBJ whole genome shotgun (WGS) entry which is preliminary data.</text>
</comment>
<evidence type="ECO:0000256" key="1">
    <source>
        <dbReference type="ARBA" id="ARBA00004383"/>
    </source>
</evidence>
<gene>
    <name evidence="12" type="ORF">FXB40_26425</name>
</gene>
<keyword evidence="5" id="KW-0997">Cell inner membrane</keyword>
<evidence type="ECO:0000256" key="5">
    <source>
        <dbReference type="ARBA" id="ARBA00022519"/>
    </source>
</evidence>
<evidence type="ECO:0000256" key="2">
    <source>
        <dbReference type="ARBA" id="ARBA00006555"/>
    </source>
</evidence>
<keyword evidence="13" id="KW-1185">Reference proteome</keyword>
<dbReference type="PANTHER" id="PTHR33446">
    <property type="entry name" value="PROTEIN TONB-RELATED"/>
    <property type="match status" value="1"/>
</dbReference>
<dbReference type="Proteomes" id="UP000324758">
    <property type="component" value="Unassembled WGS sequence"/>
</dbReference>
<dbReference type="AlphaFoldDB" id="A0A5D3KFQ0"/>
<evidence type="ECO:0000256" key="8">
    <source>
        <dbReference type="ARBA" id="ARBA00022989"/>
    </source>
</evidence>
<organism evidence="12 13">
    <name type="scientific">Bradyrhizobium rifense</name>
    <dbReference type="NCBI Taxonomy" id="515499"/>
    <lineage>
        <taxon>Bacteria</taxon>
        <taxon>Pseudomonadati</taxon>
        <taxon>Pseudomonadota</taxon>
        <taxon>Alphaproteobacteria</taxon>
        <taxon>Hyphomicrobiales</taxon>
        <taxon>Nitrobacteraceae</taxon>
        <taxon>Bradyrhizobium</taxon>
    </lineage>
</organism>
<dbReference type="InterPro" id="IPR006260">
    <property type="entry name" value="TonB/TolA_C"/>
</dbReference>
<keyword evidence="3" id="KW-0813">Transport</keyword>
<comment type="similarity">
    <text evidence="2">Belongs to the TonB family.</text>
</comment>
<evidence type="ECO:0000259" key="11">
    <source>
        <dbReference type="PROSITE" id="PS52015"/>
    </source>
</evidence>
<evidence type="ECO:0000256" key="4">
    <source>
        <dbReference type="ARBA" id="ARBA00022475"/>
    </source>
</evidence>
<keyword evidence="10" id="KW-0732">Signal</keyword>
<name>A0A5D3KFQ0_9BRAD</name>
<keyword evidence="6" id="KW-0812">Transmembrane</keyword>
<dbReference type="RefSeq" id="WP_148775174.1">
    <property type="nucleotide sequence ID" value="NZ_VSSS01000041.1"/>
</dbReference>
<proteinExistence type="inferred from homology"/>
<evidence type="ECO:0000313" key="12">
    <source>
        <dbReference type="EMBL" id="TYL92104.1"/>
    </source>
</evidence>
<evidence type="ECO:0000256" key="10">
    <source>
        <dbReference type="SAM" id="SignalP"/>
    </source>
</evidence>
<feature type="chain" id="PRO_5023116850" evidence="10">
    <location>
        <begin position="23"/>
        <end position="163"/>
    </location>
</feature>
<reference evidence="12 13" key="1">
    <citation type="submission" date="2019-08" db="EMBL/GenBank/DDBJ databases">
        <title>Bradyrhizobium hipponensis sp. nov., a rhizobium isolated from a Lupinus angustifolius root nodule in Tunisia.</title>
        <authorList>
            <person name="Off K."/>
            <person name="Rejili M."/>
            <person name="Mars M."/>
            <person name="Brachmann A."/>
            <person name="Marin M."/>
        </authorList>
    </citation>
    <scope>NUCLEOTIDE SEQUENCE [LARGE SCALE GENOMIC DNA]</scope>
    <source>
        <strain evidence="12 13">CTAW71</strain>
    </source>
</reference>
<evidence type="ECO:0000256" key="3">
    <source>
        <dbReference type="ARBA" id="ARBA00022448"/>
    </source>
</evidence>
<dbReference type="InterPro" id="IPR051045">
    <property type="entry name" value="TonB-dependent_transducer"/>
</dbReference>
<dbReference type="GO" id="GO:0031992">
    <property type="term" value="F:energy transducer activity"/>
    <property type="evidence" value="ECO:0007669"/>
    <property type="project" value="TreeGrafter"/>
</dbReference>
<keyword evidence="4" id="KW-1003">Cell membrane</keyword>
<evidence type="ECO:0000256" key="7">
    <source>
        <dbReference type="ARBA" id="ARBA00022927"/>
    </source>
</evidence>
<evidence type="ECO:0000256" key="6">
    <source>
        <dbReference type="ARBA" id="ARBA00022692"/>
    </source>
</evidence>
<evidence type="ECO:0000313" key="13">
    <source>
        <dbReference type="Proteomes" id="UP000324758"/>
    </source>
</evidence>
<dbReference type="GO" id="GO:0098797">
    <property type="term" value="C:plasma membrane protein complex"/>
    <property type="evidence" value="ECO:0007669"/>
    <property type="project" value="TreeGrafter"/>
</dbReference>
<dbReference type="PROSITE" id="PS52015">
    <property type="entry name" value="TONB_CTD"/>
    <property type="match status" value="1"/>
</dbReference>
<dbReference type="OrthoDB" id="8215632at2"/>
<evidence type="ECO:0000256" key="9">
    <source>
        <dbReference type="ARBA" id="ARBA00023136"/>
    </source>
</evidence>
<feature type="signal peptide" evidence="10">
    <location>
        <begin position="1"/>
        <end position="22"/>
    </location>
</feature>
<keyword evidence="8" id="KW-1133">Transmembrane helix</keyword>
<comment type="subcellular location">
    <subcellularLocation>
        <location evidence="1">Cell inner membrane</location>
        <topology evidence="1">Single-pass membrane protein</topology>
        <orientation evidence="1">Periplasmic side</orientation>
    </subcellularLocation>
</comment>
<dbReference type="GO" id="GO:0055085">
    <property type="term" value="P:transmembrane transport"/>
    <property type="evidence" value="ECO:0007669"/>
    <property type="project" value="InterPro"/>
</dbReference>
<protein>
    <submittedName>
        <fullName evidence="12">Energy transducer TonB</fullName>
    </submittedName>
</protein>
<keyword evidence="9" id="KW-0472">Membrane</keyword>
<accession>A0A5D3KFQ0</accession>
<dbReference type="SUPFAM" id="SSF74653">
    <property type="entry name" value="TolA/TonB C-terminal domain"/>
    <property type="match status" value="1"/>
</dbReference>
<dbReference type="GO" id="GO:0015031">
    <property type="term" value="P:protein transport"/>
    <property type="evidence" value="ECO:0007669"/>
    <property type="project" value="UniProtKB-KW"/>
</dbReference>
<feature type="domain" description="TonB C-terminal" evidence="11">
    <location>
        <begin position="29"/>
        <end position="124"/>
    </location>
</feature>
<dbReference type="NCBIfam" id="TIGR01352">
    <property type="entry name" value="tonB_Cterm"/>
    <property type="match status" value="1"/>
</dbReference>